<dbReference type="Proteomes" id="UP001075461">
    <property type="component" value="Unassembled WGS sequence"/>
</dbReference>
<evidence type="ECO:0000313" key="8">
    <source>
        <dbReference type="EMBL" id="MCZ6160896.1"/>
    </source>
</evidence>
<feature type="domain" description="ABC transporter" evidence="6">
    <location>
        <begin position="1"/>
        <end position="238"/>
    </location>
</feature>
<keyword evidence="2" id="KW-0547">Nucleotide-binding</keyword>
<dbReference type="AlphaFoldDB" id="A0A2I1NAA6"/>
<evidence type="ECO:0000256" key="3">
    <source>
        <dbReference type="ARBA" id="ARBA00022840"/>
    </source>
</evidence>
<dbReference type="GO" id="GO:0016887">
    <property type="term" value="F:ATP hydrolysis activity"/>
    <property type="evidence" value="ECO:0007669"/>
    <property type="project" value="InterPro"/>
</dbReference>
<dbReference type="Pfam" id="PF00005">
    <property type="entry name" value="ABC_tran"/>
    <property type="match status" value="1"/>
</dbReference>
<dbReference type="InterPro" id="IPR027417">
    <property type="entry name" value="P-loop_NTPase"/>
</dbReference>
<dbReference type="PROSITE" id="PS50893">
    <property type="entry name" value="ABC_TRANSPORTER_2"/>
    <property type="match status" value="1"/>
</dbReference>
<dbReference type="FunFam" id="3.40.50.300:FF:000134">
    <property type="entry name" value="Iron-enterobactin ABC transporter ATP-binding protein"/>
    <property type="match status" value="1"/>
</dbReference>
<evidence type="ECO:0000259" key="6">
    <source>
        <dbReference type="PROSITE" id="PS50893"/>
    </source>
</evidence>
<dbReference type="RefSeq" id="WP_101637305.1">
    <property type="nucleotide sequence ID" value="NZ_CAUPEY010000003.1"/>
</dbReference>
<protein>
    <submittedName>
        <fullName evidence="9">ABC transporter ATP-binding protein</fullName>
    </submittedName>
</protein>
<dbReference type="Gene3D" id="3.40.50.300">
    <property type="entry name" value="P-loop containing nucleotide triphosphate hydrolases"/>
    <property type="match status" value="1"/>
</dbReference>
<dbReference type="EMBL" id="JAPXGP010000001">
    <property type="protein sequence ID" value="MCZ6160896.1"/>
    <property type="molecule type" value="Genomic_DNA"/>
</dbReference>
<evidence type="ECO:0000313" key="10">
    <source>
        <dbReference type="Proteomes" id="UP000234639"/>
    </source>
</evidence>
<dbReference type="EMBL" id="JAPXGO010000002">
    <property type="protein sequence ID" value="MCZ6159550.1"/>
    <property type="molecule type" value="Genomic_DNA"/>
</dbReference>
<dbReference type="InterPro" id="IPR003439">
    <property type="entry name" value="ABC_transporter-like_ATP-bd"/>
</dbReference>
<keyword evidence="1" id="KW-0813">Transport</keyword>
<organism evidence="9 10">
    <name type="scientific">Campylobacter ureolyticus</name>
    <dbReference type="NCBI Taxonomy" id="827"/>
    <lineage>
        <taxon>Bacteria</taxon>
        <taxon>Pseudomonadati</taxon>
        <taxon>Campylobacterota</taxon>
        <taxon>Epsilonproteobacteria</taxon>
        <taxon>Campylobacterales</taxon>
        <taxon>Campylobacteraceae</taxon>
        <taxon>Campylobacter</taxon>
    </lineage>
</organism>
<name>A0A2I1NAA6_9BACT</name>
<keyword evidence="3 9" id="KW-0067">ATP-binding</keyword>
<gene>
    <name evidence="9" type="ORF">CYJ41_05490</name>
    <name evidence="7" type="ORF">O6B32_03555</name>
    <name evidence="8" type="ORF">O6B92_00850</name>
</gene>
<dbReference type="CDD" id="cd03214">
    <property type="entry name" value="ABC_Iron-Siderophores_B12_Hemin"/>
    <property type="match status" value="1"/>
</dbReference>
<dbReference type="Proteomes" id="UP001075225">
    <property type="component" value="Unassembled WGS sequence"/>
</dbReference>
<dbReference type="SUPFAM" id="SSF52540">
    <property type="entry name" value="P-loop containing nucleoside triphosphate hydrolases"/>
    <property type="match status" value="1"/>
</dbReference>
<dbReference type="PROSITE" id="PS00211">
    <property type="entry name" value="ABC_TRANSPORTER_1"/>
    <property type="match status" value="1"/>
</dbReference>
<proteinExistence type="predicted"/>
<keyword evidence="4" id="KW-1278">Translocase</keyword>
<sequence>MEVKNLEFSFYKKEILKGLNLTAKRGEFIGILGPNGCGKSTLLKNILKIYKPKSGIITLKEKSLKEYSQKELSQILGFVPQKSQISMPLLVEDIILMGRYSHLKSSFYGYEKKDLEAVDEIMKLLNLENFKKRIAFTLSGGEFQRVILARALVGKPEMLLLDEPTSALDLNYAVNILKICKAIVKKQNIACVVVLHDLNLASLFCDKILLLKDGKVAYEGSVNELFTKEILDEIYSLKCEILNYENRPIVVAV</sequence>
<comment type="caution">
    <text evidence="9">The sequence shown here is derived from an EMBL/GenBank/DDBJ whole genome shotgun (WGS) entry which is preliminary data.</text>
</comment>
<evidence type="ECO:0000256" key="2">
    <source>
        <dbReference type="ARBA" id="ARBA00022741"/>
    </source>
</evidence>
<reference evidence="9 10" key="1">
    <citation type="submission" date="2017-12" db="EMBL/GenBank/DDBJ databases">
        <title>Phylogenetic diversity of female urinary microbiome.</title>
        <authorList>
            <person name="Thomas-White K."/>
            <person name="Wolfe A.J."/>
        </authorList>
    </citation>
    <scope>NUCLEOTIDE SEQUENCE [LARGE SCALE GENOMIC DNA]</scope>
    <source>
        <strain evidence="9 10">UMB0112</strain>
    </source>
</reference>
<evidence type="ECO:0000256" key="5">
    <source>
        <dbReference type="ARBA" id="ARBA00037066"/>
    </source>
</evidence>
<dbReference type="InterPro" id="IPR003593">
    <property type="entry name" value="AAA+_ATPase"/>
</dbReference>
<reference evidence="7" key="2">
    <citation type="submission" date="2022-12" db="EMBL/GenBank/DDBJ databases">
        <title>Species Delineation and Comparative Genomics within the Campylobacter ureolyticus Complex.</title>
        <authorList>
            <person name="Maki J."/>
            <person name="Howard M."/>
            <person name="Connelly S."/>
            <person name="Hardy D.J."/>
            <person name="Cameron A."/>
        </authorList>
    </citation>
    <scope>NUCLEOTIDE SEQUENCE</scope>
    <source>
        <strain evidence="8">URMC_786</strain>
        <strain evidence="7">URMC_787</strain>
    </source>
</reference>
<dbReference type="PANTHER" id="PTHR42794">
    <property type="entry name" value="HEMIN IMPORT ATP-BINDING PROTEIN HMUV"/>
    <property type="match status" value="1"/>
</dbReference>
<comment type="function">
    <text evidence="5">Part of the ABC transporter complex HmuTUV involved in hemin import. Responsible for energy coupling to the transport system.</text>
</comment>
<accession>A0A2I1NAA6</accession>
<dbReference type="Proteomes" id="UP000234639">
    <property type="component" value="Unassembled WGS sequence"/>
</dbReference>
<evidence type="ECO:0000256" key="1">
    <source>
        <dbReference type="ARBA" id="ARBA00022448"/>
    </source>
</evidence>
<dbReference type="GO" id="GO:0005524">
    <property type="term" value="F:ATP binding"/>
    <property type="evidence" value="ECO:0007669"/>
    <property type="project" value="UniProtKB-KW"/>
</dbReference>
<dbReference type="SMART" id="SM00382">
    <property type="entry name" value="AAA"/>
    <property type="match status" value="1"/>
</dbReference>
<evidence type="ECO:0000313" key="7">
    <source>
        <dbReference type="EMBL" id="MCZ6159550.1"/>
    </source>
</evidence>
<dbReference type="EMBL" id="PKHU01000004">
    <property type="protein sequence ID" value="PKZ29291.1"/>
    <property type="molecule type" value="Genomic_DNA"/>
</dbReference>
<dbReference type="PANTHER" id="PTHR42794:SF1">
    <property type="entry name" value="HEMIN IMPORT ATP-BINDING PROTEIN HMUV"/>
    <property type="match status" value="1"/>
</dbReference>
<evidence type="ECO:0000256" key="4">
    <source>
        <dbReference type="ARBA" id="ARBA00022967"/>
    </source>
</evidence>
<evidence type="ECO:0000313" key="9">
    <source>
        <dbReference type="EMBL" id="PKZ29291.1"/>
    </source>
</evidence>
<dbReference type="InterPro" id="IPR017871">
    <property type="entry name" value="ABC_transporter-like_CS"/>
</dbReference>